<protein>
    <recommendedName>
        <fullName evidence="10">4,4'-diaponeurosporenoate glycosyltransferase</fullName>
    </recommendedName>
</protein>
<dbReference type="InterPro" id="IPR001173">
    <property type="entry name" value="Glyco_trans_2-like"/>
</dbReference>
<dbReference type="Proteomes" id="UP001221519">
    <property type="component" value="Chromosome"/>
</dbReference>
<dbReference type="CDD" id="cd00761">
    <property type="entry name" value="Glyco_tranf_GTA_type"/>
    <property type="match status" value="1"/>
</dbReference>
<evidence type="ECO:0000256" key="2">
    <source>
        <dbReference type="ARBA" id="ARBA00022475"/>
    </source>
</evidence>
<keyword evidence="4" id="KW-0808">Transferase</keyword>
<dbReference type="PANTHER" id="PTHR43646:SF2">
    <property type="entry name" value="GLYCOSYLTRANSFERASE 2-LIKE DOMAIN-CONTAINING PROTEIN"/>
    <property type="match status" value="1"/>
</dbReference>
<dbReference type="PANTHER" id="PTHR43646">
    <property type="entry name" value="GLYCOSYLTRANSFERASE"/>
    <property type="match status" value="1"/>
</dbReference>
<evidence type="ECO:0000256" key="3">
    <source>
        <dbReference type="ARBA" id="ARBA00022676"/>
    </source>
</evidence>
<evidence type="ECO:0000256" key="1">
    <source>
        <dbReference type="ARBA" id="ARBA00004236"/>
    </source>
</evidence>
<feature type="transmembrane region" description="Helical" evidence="11">
    <location>
        <begin position="332"/>
        <end position="354"/>
    </location>
</feature>
<evidence type="ECO:0000313" key="13">
    <source>
        <dbReference type="EMBL" id="WDH80792.1"/>
    </source>
</evidence>
<keyword evidence="11" id="KW-1133">Transmembrane helix</keyword>
<evidence type="ECO:0000256" key="10">
    <source>
        <dbReference type="ARBA" id="ARBA00040345"/>
    </source>
</evidence>
<comment type="pathway">
    <text evidence="8">Carotenoid biosynthesis; staphyloxanthin biosynthesis; staphyloxanthin from farnesyl diphosphate: step 4/5.</text>
</comment>
<evidence type="ECO:0000256" key="11">
    <source>
        <dbReference type="SAM" id="Phobius"/>
    </source>
</evidence>
<comment type="function">
    <text evidence="7">Catalyzes the glycosylation of 4,4'-diaponeurosporenoate, i.e. the esterification of glucose at the C1'' position with the carboxyl group of 4,4'-diaponeurosporenic acid, to form glycosyl-4,4'-diaponeurosporenoate. This is a step in the biosynthesis of staphyloxanthin, an orange pigment present in most staphylococci strains.</text>
</comment>
<keyword evidence="6 11" id="KW-0472">Membrane</keyword>
<evidence type="ECO:0000313" key="15">
    <source>
        <dbReference type="Proteomes" id="UP001220962"/>
    </source>
</evidence>
<dbReference type="Gene3D" id="3.90.550.10">
    <property type="entry name" value="Spore Coat Polysaccharide Biosynthesis Protein SpsA, Chain A"/>
    <property type="match status" value="1"/>
</dbReference>
<keyword evidence="2" id="KW-1003">Cell membrane</keyword>
<keyword evidence="16" id="KW-1185">Reference proteome</keyword>
<comment type="subcellular location">
    <subcellularLocation>
        <location evidence="1">Cell membrane</location>
    </subcellularLocation>
</comment>
<dbReference type="AlphaFoldDB" id="A0AAX3MU72"/>
<dbReference type="GO" id="GO:0016117">
    <property type="term" value="P:carotenoid biosynthetic process"/>
    <property type="evidence" value="ECO:0007669"/>
    <property type="project" value="UniProtKB-KW"/>
</dbReference>
<dbReference type="Proteomes" id="UP001220962">
    <property type="component" value="Chromosome"/>
</dbReference>
<comment type="similarity">
    <text evidence="9">Belongs to the glycosyltransferase 2 family. CrtQ subfamily.</text>
</comment>
<evidence type="ECO:0000256" key="7">
    <source>
        <dbReference type="ARBA" id="ARBA00037281"/>
    </source>
</evidence>
<evidence type="ECO:0000256" key="6">
    <source>
        <dbReference type="ARBA" id="ARBA00023136"/>
    </source>
</evidence>
<keyword evidence="3" id="KW-0328">Glycosyltransferase</keyword>
<evidence type="ECO:0000313" key="16">
    <source>
        <dbReference type="Proteomes" id="UP001221519"/>
    </source>
</evidence>
<evidence type="ECO:0000256" key="4">
    <source>
        <dbReference type="ARBA" id="ARBA00022679"/>
    </source>
</evidence>
<dbReference type="GO" id="GO:0005886">
    <property type="term" value="C:plasma membrane"/>
    <property type="evidence" value="ECO:0007669"/>
    <property type="project" value="UniProtKB-SubCell"/>
</dbReference>
<feature type="transmembrane region" description="Helical" evidence="11">
    <location>
        <begin position="276"/>
        <end position="297"/>
    </location>
</feature>
<dbReference type="EMBL" id="CP118101">
    <property type="protein sequence ID" value="WDH80792.1"/>
    <property type="molecule type" value="Genomic_DNA"/>
</dbReference>
<dbReference type="SUPFAM" id="SSF53448">
    <property type="entry name" value="Nucleotide-diphospho-sugar transferases"/>
    <property type="match status" value="1"/>
</dbReference>
<proteinExistence type="inferred from homology"/>
<evidence type="ECO:0000259" key="12">
    <source>
        <dbReference type="Pfam" id="PF00535"/>
    </source>
</evidence>
<keyword evidence="5" id="KW-0125">Carotenoid biosynthesis</keyword>
<evidence type="ECO:0000256" key="9">
    <source>
        <dbReference type="ARBA" id="ARBA00038120"/>
    </source>
</evidence>
<reference evidence="13 16" key="1">
    <citation type="submission" date="2023-02" db="EMBL/GenBank/DDBJ databases">
        <title>Pathogen: clinical or host-associated sample.</title>
        <authorList>
            <person name="Hergert J."/>
            <person name="Casey R."/>
            <person name="Wagner J."/>
            <person name="Young E.L."/>
            <person name="Oakeson K.F."/>
        </authorList>
    </citation>
    <scope>NUCLEOTIDE SEQUENCE</scope>
    <source>
        <strain evidence="14 16">2022CK-00829</strain>
        <strain evidence="13">2022CK-00830</strain>
    </source>
</reference>
<keyword evidence="11" id="KW-0812">Transmembrane</keyword>
<organism evidence="13 15">
    <name type="scientific">Paenibacillus urinalis</name>
    <dbReference type="NCBI Taxonomy" id="521520"/>
    <lineage>
        <taxon>Bacteria</taxon>
        <taxon>Bacillati</taxon>
        <taxon>Bacillota</taxon>
        <taxon>Bacilli</taxon>
        <taxon>Bacillales</taxon>
        <taxon>Paenibacillaceae</taxon>
        <taxon>Paenibacillus</taxon>
    </lineage>
</organism>
<sequence>MSLIWILAGLISGILLWSELKLLPGTSVRQSRRKNNREEPLGNPAQEAKKLTISVIIPARNEENNIGRLLKSLREQMNSQDEIIVVDDESSDRTTEIAYKRGAKIIKAGPLPRGWMGKCHACFRGAAAANGEILIFLDADTYLKKGGLSQLVHAYQSGLMSVQPFHDTWTAYEKLSGLFNIVVAVSAGSGKKGTGAYGPCVVTSREAYDSVGGHEQVKGEILDHHALALRFEAAGYSVVNYIGRGALHFRMYPGGVRELFQGWIKSMASGAAATRFTKLFTVVLFLIGAFTAALTLLFWDYGLMSVAVYGLYSALMAGLLRKVGKFGAISAILYPIPLLAFISVFSVSMLHTFVNRQVRWKGRELALDPEENQQG</sequence>
<evidence type="ECO:0000256" key="5">
    <source>
        <dbReference type="ARBA" id="ARBA00022746"/>
    </source>
</evidence>
<dbReference type="InterPro" id="IPR029044">
    <property type="entry name" value="Nucleotide-diphossugar_trans"/>
</dbReference>
<evidence type="ECO:0000313" key="14">
    <source>
        <dbReference type="EMBL" id="WDI00487.1"/>
    </source>
</evidence>
<dbReference type="EMBL" id="CP118108">
    <property type="protein sequence ID" value="WDI00487.1"/>
    <property type="molecule type" value="Genomic_DNA"/>
</dbReference>
<feature type="transmembrane region" description="Helical" evidence="11">
    <location>
        <begin position="6"/>
        <end position="24"/>
    </location>
</feature>
<dbReference type="Pfam" id="PF00535">
    <property type="entry name" value="Glycos_transf_2"/>
    <property type="match status" value="1"/>
</dbReference>
<evidence type="ECO:0000256" key="8">
    <source>
        <dbReference type="ARBA" id="ARBA00037904"/>
    </source>
</evidence>
<dbReference type="RefSeq" id="WP_052511734.1">
    <property type="nucleotide sequence ID" value="NZ_CP118101.1"/>
</dbReference>
<dbReference type="GO" id="GO:0016757">
    <property type="term" value="F:glycosyltransferase activity"/>
    <property type="evidence" value="ECO:0007669"/>
    <property type="project" value="UniProtKB-KW"/>
</dbReference>
<feature type="domain" description="Glycosyltransferase 2-like" evidence="12">
    <location>
        <begin position="54"/>
        <end position="157"/>
    </location>
</feature>
<gene>
    <name evidence="13" type="ORF">PUW23_14685</name>
    <name evidence="14" type="ORF">PUW25_14425</name>
</gene>
<accession>A0AAX3MU72</accession>
<name>A0AAX3MU72_9BACL</name>